<dbReference type="PROSITE" id="PS50853">
    <property type="entry name" value="FN3"/>
    <property type="match status" value="1"/>
</dbReference>
<evidence type="ECO:0000313" key="6">
    <source>
        <dbReference type="Proteomes" id="UP000281955"/>
    </source>
</evidence>
<dbReference type="RefSeq" id="WP_121192760.1">
    <property type="nucleotide sequence ID" value="NZ_RBWV01000010.1"/>
</dbReference>
<keyword evidence="2" id="KW-0624">Polysaccharide degradation</keyword>
<dbReference type="SUPFAM" id="SSF49265">
    <property type="entry name" value="Fibronectin type III"/>
    <property type="match status" value="1"/>
</dbReference>
<dbReference type="InterPro" id="IPR013783">
    <property type="entry name" value="Ig-like_fold"/>
</dbReference>
<dbReference type="Proteomes" id="UP000281955">
    <property type="component" value="Unassembled WGS sequence"/>
</dbReference>
<dbReference type="InterPro" id="IPR003961">
    <property type="entry name" value="FN3_dom"/>
</dbReference>
<keyword evidence="1" id="KW-0326">Glycosidase</keyword>
<reference evidence="5 6" key="1">
    <citation type="submission" date="2018-10" db="EMBL/GenBank/DDBJ databases">
        <title>Genomic Encyclopedia of Archaeal and Bacterial Type Strains, Phase II (KMG-II): from individual species to whole genera.</title>
        <authorList>
            <person name="Goeker M."/>
        </authorList>
    </citation>
    <scope>NUCLEOTIDE SEQUENCE [LARGE SCALE GENOMIC DNA]</scope>
    <source>
        <strain evidence="5 6">RP-AC37</strain>
    </source>
</reference>
<gene>
    <name evidence="5" type="ORF">CLV35_1465</name>
</gene>
<organism evidence="5 6">
    <name type="scientific">Motilibacter peucedani</name>
    <dbReference type="NCBI Taxonomy" id="598650"/>
    <lineage>
        <taxon>Bacteria</taxon>
        <taxon>Bacillati</taxon>
        <taxon>Actinomycetota</taxon>
        <taxon>Actinomycetes</taxon>
        <taxon>Motilibacterales</taxon>
        <taxon>Motilibacteraceae</taxon>
        <taxon>Motilibacter</taxon>
    </lineage>
</organism>
<accession>A0A420XSI8</accession>
<feature type="domain" description="Fibronectin type-III" evidence="4">
    <location>
        <begin position="34"/>
        <end position="125"/>
    </location>
</feature>
<keyword evidence="1" id="KW-0378">Hydrolase</keyword>
<name>A0A420XSI8_9ACTN</name>
<keyword evidence="6" id="KW-1185">Reference proteome</keyword>
<dbReference type="InParanoid" id="A0A420XSI8"/>
<dbReference type="GO" id="GO:0000272">
    <property type="term" value="P:polysaccharide catabolic process"/>
    <property type="evidence" value="ECO:0007669"/>
    <property type="project" value="UniProtKB-KW"/>
</dbReference>
<proteinExistence type="predicted"/>
<feature type="signal peptide" evidence="3">
    <location>
        <begin position="1"/>
        <end position="31"/>
    </location>
</feature>
<protein>
    <recommendedName>
        <fullName evidence="4">Fibronectin type-III domain-containing protein</fullName>
    </recommendedName>
</protein>
<dbReference type="OrthoDB" id="5485729at2"/>
<sequence length="786" mass="81147">MNTSRALRAVTLSAVLAVVGGVAVGVPSAGAASAPAPVPTATGGTGLTDTALTWGAVPGAVGYEVQVANTPDFDDKVLSGTAATTAWPVPTTVPAGDYDWRVRATTADGPGAWSDTETFTRSWDSAPSGTRVLQAADTPTVAWDPLPGASFYEVEFSSEPYDQNPSAMEGREDDRRWTCYTQHTVLSPYGAAAGTERLPGDEGNCTFASAGEDPRLETLRKDYDACDAQVTDAAGVTSPAYLTCRRAAVDKANATSPMAAHKFFPLVDLGTGTPLPWYWRVRGRNGSPDTTASPFDPAALSCTGVWNGAGGTRDSQGKVTMPIPSSVPKYAPTPECGSWSAVGSFFVQPTPADEVVTASVTGAGVSPLGASGSLTATPYFSWAPVDGAAKYRVYVSRTRDLRSADHVWETNGTSLSPYGSLADAPRLYWGVQACGWRICGQVTPMSFVKRATSPVKAQSLDATPAQWTLHWRTQSDSRAADAVVPATDSEAKAYQVQVALNGTAGPDWSKPAVDTTVDRVGLPGEPLTTSRASIDVSSLADGSYSWRVRALDEGGGAYPWSLGEPVYRDVSVPKAVVATTAGFAQTAPLAVSFTEPVVKASVTVTAAGRAVAGTVGGSGTSSWTFTPAKPWVTGQSYVLTATGGSDPAGNVAAPVTATLRAATTADAGTPALSAGRASKAWRSRTASDAVGKSFLVTSGKASLATTVVGTNVAVYACRSPRGGTVRIALDRKQVAVVDLYRGWSGCGLVWSKATKSGAHAVSLTALAAKDRRSAGTVVGIDAVTTR</sequence>
<feature type="chain" id="PRO_5019440604" description="Fibronectin type-III domain-containing protein" evidence="3">
    <location>
        <begin position="32"/>
        <end position="786"/>
    </location>
</feature>
<dbReference type="GO" id="GO:0016798">
    <property type="term" value="F:hydrolase activity, acting on glycosyl bonds"/>
    <property type="evidence" value="ECO:0007669"/>
    <property type="project" value="UniProtKB-KW"/>
</dbReference>
<dbReference type="Gene3D" id="2.60.40.10">
    <property type="entry name" value="Immunoglobulins"/>
    <property type="match status" value="2"/>
</dbReference>
<evidence type="ECO:0000313" key="5">
    <source>
        <dbReference type="EMBL" id="RKS77767.1"/>
    </source>
</evidence>
<evidence type="ECO:0000259" key="4">
    <source>
        <dbReference type="PROSITE" id="PS50853"/>
    </source>
</evidence>
<keyword evidence="2" id="KW-0119">Carbohydrate metabolism</keyword>
<dbReference type="InterPro" id="IPR036116">
    <property type="entry name" value="FN3_sf"/>
</dbReference>
<evidence type="ECO:0000256" key="1">
    <source>
        <dbReference type="ARBA" id="ARBA00023295"/>
    </source>
</evidence>
<comment type="caution">
    <text evidence="5">The sequence shown here is derived from an EMBL/GenBank/DDBJ whole genome shotgun (WGS) entry which is preliminary data.</text>
</comment>
<dbReference type="EMBL" id="RBWV01000010">
    <property type="protein sequence ID" value="RKS77767.1"/>
    <property type="molecule type" value="Genomic_DNA"/>
</dbReference>
<evidence type="ECO:0000256" key="2">
    <source>
        <dbReference type="ARBA" id="ARBA00023326"/>
    </source>
</evidence>
<evidence type="ECO:0000256" key="3">
    <source>
        <dbReference type="SAM" id="SignalP"/>
    </source>
</evidence>
<keyword evidence="3" id="KW-0732">Signal</keyword>
<dbReference type="AlphaFoldDB" id="A0A420XSI8"/>